<feature type="non-terminal residue" evidence="2">
    <location>
        <position position="1"/>
    </location>
</feature>
<organism evidence="2">
    <name type="scientific">Tanacetum cinerariifolium</name>
    <name type="common">Dalmatian daisy</name>
    <name type="synonym">Chrysanthemum cinerariifolium</name>
    <dbReference type="NCBI Taxonomy" id="118510"/>
    <lineage>
        <taxon>Eukaryota</taxon>
        <taxon>Viridiplantae</taxon>
        <taxon>Streptophyta</taxon>
        <taxon>Embryophyta</taxon>
        <taxon>Tracheophyta</taxon>
        <taxon>Spermatophyta</taxon>
        <taxon>Magnoliopsida</taxon>
        <taxon>eudicotyledons</taxon>
        <taxon>Gunneridae</taxon>
        <taxon>Pentapetalae</taxon>
        <taxon>asterids</taxon>
        <taxon>campanulids</taxon>
        <taxon>Asterales</taxon>
        <taxon>Asteraceae</taxon>
        <taxon>Asteroideae</taxon>
        <taxon>Anthemideae</taxon>
        <taxon>Anthemidinae</taxon>
        <taxon>Tanacetum</taxon>
    </lineage>
</organism>
<name>A0A699WXL5_TANCI</name>
<accession>A0A699WXL5</accession>
<feature type="compositionally biased region" description="Polar residues" evidence="1">
    <location>
        <begin position="51"/>
        <end position="62"/>
    </location>
</feature>
<feature type="region of interest" description="Disordered" evidence="1">
    <location>
        <begin position="51"/>
        <end position="125"/>
    </location>
</feature>
<sequence>ATPRPTTAVTPRLTDAAKGKQTAKASKAKSLSALSEVAKTEAQQLKLATRRSIQQTHISQPSGFGAYEGTGSKPGVPNVPTDESKEELSWNSTDVEGTDDEGNVSDDDEEDERDDDEKGGEERKG</sequence>
<protein>
    <submittedName>
        <fullName evidence="2">Uncharacterized protein</fullName>
    </submittedName>
</protein>
<dbReference type="EMBL" id="BKCJ011739483">
    <property type="protein sequence ID" value="GFD49304.1"/>
    <property type="molecule type" value="Genomic_DNA"/>
</dbReference>
<evidence type="ECO:0000256" key="1">
    <source>
        <dbReference type="SAM" id="MobiDB-lite"/>
    </source>
</evidence>
<comment type="caution">
    <text evidence="2">The sequence shown here is derived from an EMBL/GenBank/DDBJ whole genome shotgun (WGS) entry which is preliminary data.</text>
</comment>
<dbReference type="AlphaFoldDB" id="A0A699WXL5"/>
<gene>
    <name evidence="2" type="ORF">Tci_921273</name>
</gene>
<proteinExistence type="predicted"/>
<evidence type="ECO:0000313" key="2">
    <source>
        <dbReference type="EMBL" id="GFD49304.1"/>
    </source>
</evidence>
<feature type="compositionally biased region" description="Acidic residues" evidence="1">
    <location>
        <begin position="96"/>
        <end position="119"/>
    </location>
</feature>
<feature type="region of interest" description="Disordered" evidence="1">
    <location>
        <begin position="1"/>
        <end position="35"/>
    </location>
</feature>
<feature type="non-terminal residue" evidence="2">
    <location>
        <position position="125"/>
    </location>
</feature>
<reference evidence="2" key="1">
    <citation type="journal article" date="2019" name="Sci. Rep.">
        <title>Draft genome of Tanacetum cinerariifolium, the natural source of mosquito coil.</title>
        <authorList>
            <person name="Yamashiro T."/>
            <person name="Shiraishi A."/>
            <person name="Satake H."/>
            <person name="Nakayama K."/>
        </authorList>
    </citation>
    <scope>NUCLEOTIDE SEQUENCE</scope>
</reference>